<name>A0A9P8UQ23_9PEZI</name>
<evidence type="ECO:0000256" key="1">
    <source>
        <dbReference type="SAM" id="MobiDB-lite"/>
    </source>
</evidence>
<gene>
    <name evidence="2" type="ORF">BKA67DRAFT_671943</name>
</gene>
<comment type="caution">
    <text evidence="2">The sequence shown here is derived from an EMBL/GenBank/DDBJ whole genome shotgun (WGS) entry which is preliminary data.</text>
</comment>
<dbReference type="RefSeq" id="XP_045960450.1">
    <property type="nucleotide sequence ID" value="XM_046108704.1"/>
</dbReference>
<evidence type="ECO:0000313" key="2">
    <source>
        <dbReference type="EMBL" id="KAH6656216.1"/>
    </source>
</evidence>
<protein>
    <submittedName>
        <fullName evidence="2">Uncharacterized protein</fullName>
    </submittedName>
</protein>
<evidence type="ECO:0000313" key="3">
    <source>
        <dbReference type="Proteomes" id="UP000758603"/>
    </source>
</evidence>
<dbReference type="EMBL" id="JAGPXC010000002">
    <property type="protein sequence ID" value="KAH6656216.1"/>
    <property type="molecule type" value="Genomic_DNA"/>
</dbReference>
<reference evidence="2" key="1">
    <citation type="journal article" date="2021" name="Nat. Commun.">
        <title>Genetic determinants of endophytism in the Arabidopsis root mycobiome.</title>
        <authorList>
            <person name="Mesny F."/>
            <person name="Miyauchi S."/>
            <person name="Thiergart T."/>
            <person name="Pickel B."/>
            <person name="Atanasova L."/>
            <person name="Karlsson M."/>
            <person name="Huettel B."/>
            <person name="Barry K.W."/>
            <person name="Haridas S."/>
            <person name="Chen C."/>
            <person name="Bauer D."/>
            <person name="Andreopoulos W."/>
            <person name="Pangilinan J."/>
            <person name="LaButti K."/>
            <person name="Riley R."/>
            <person name="Lipzen A."/>
            <person name="Clum A."/>
            <person name="Drula E."/>
            <person name="Henrissat B."/>
            <person name="Kohler A."/>
            <person name="Grigoriev I.V."/>
            <person name="Martin F.M."/>
            <person name="Hacquard S."/>
        </authorList>
    </citation>
    <scope>NUCLEOTIDE SEQUENCE</scope>
    <source>
        <strain evidence="2">MPI-SDFR-AT-0073</strain>
    </source>
</reference>
<organism evidence="2 3">
    <name type="scientific">Truncatella angustata</name>
    <dbReference type="NCBI Taxonomy" id="152316"/>
    <lineage>
        <taxon>Eukaryota</taxon>
        <taxon>Fungi</taxon>
        <taxon>Dikarya</taxon>
        <taxon>Ascomycota</taxon>
        <taxon>Pezizomycotina</taxon>
        <taxon>Sordariomycetes</taxon>
        <taxon>Xylariomycetidae</taxon>
        <taxon>Amphisphaeriales</taxon>
        <taxon>Sporocadaceae</taxon>
        <taxon>Truncatella</taxon>
    </lineage>
</organism>
<proteinExistence type="predicted"/>
<feature type="compositionally biased region" description="Basic and acidic residues" evidence="1">
    <location>
        <begin position="28"/>
        <end position="42"/>
    </location>
</feature>
<sequence>MMPGEAKQGNYRDLRSTSDGVQCTFGRGRMEEPQGRRGERGADGVGTLLLGHRRNDNRVVALSNRRASQANPNVPGAYADRIAGGELDDPSKKIRTARDRDKTRQIKMGDVIIASCQRDSPLKFHCWPRVFKLAKTPFPALAPNIVMLEVAHMQTCWLACLLMEAEGCAEYVLCWSSSTFNQQPKNARVKHLSHHDVTLSCQHTPYFARTTMPDPADAMQYARCSRNSGCPLKLVRLVKAMVCCLPSQL</sequence>
<dbReference type="GeneID" id="70137595"/>
<keyword evidence="3" id="KW-1185">Reference proteome</keyword>
<dbReference type="AlphaFoldDB" id="A0A9P8UQ23"/>
<accession>A0A9P8UQ23</accession>
<dbReference type="Proteomes" id="UP000758603">
    <property type="component" value="Unassembled WGS sequence"/>
</dbReference>
<feature type="region of interest" description="Disordered" evidence="1">
    <location>
        <begin position="1"/>
        <end position="42"/>
    </location>
</feature>